<dbReference type="PANTHER" id="PTHR35317">
    <property type="entry name" value="OS04G0629600 PROTEIN"/>
    <property type="match status" value="1"/>
</dbReference>
<evidence type="ECO:0000313" key="2">
    <source>
        <dbReference type="Proteomes" id="UP001187471"/>
    </source>
</evidence>
<accession>A0AA88UF57</accession>
<organism evidence="1 2">
    <name type="scientific">Escallonia rubra</name>
    <dbReference type="NCBI Taxonomy" id="112253"/>
    <lineage>
        <taxon>Eukaryota</taxon>
        <taxon>Viridiplantae</taxon>
        <taxon>Streptophyta</taxon>
        <taxon>Embryophyta</taxon>
        <taxon>Tracheophyta</taxon>
        <taxon>Spermatophyta</taxon>
        <taxon>Magnoliopsida</taxon>
        <taxon>eudicotyledons</taxon>
        <taxon>Gunneridae</taxon>
        <taxon>Pentapetalae</taxon>
        <taxon>asterids</taxon>
        <taxon>campanulids</taxon>
        <taxon>Escalloniales</taxon>
        <taxon>Escalloniaceae</taxon>
        <taxon>Escallonia</taxon>
    </lineage>
</organism>
<sequence length="64" mass="7569">MVHVNKLYNQPTFTGIKARATKAKEAWDILKVEYHGDDKVRAINLQTLRRDFENMKMKEKETFA</sequence>
<dbReference type="Pfam" id="PF14223">
    <property type="entry name" value="Retrotran_gag_2"/>
    <property type="match status" value="1"/>
</dbReference>
<proteinExistence type="predicted"/>
<gene>
    <name evidence="1" type="ORF">RJ640_002078</name>
</gene>
<dbReference type="EMBL" id="JAVXUO010001409">
    <property type="protein sequence ID" value="KAK2982589.1"/>
    <property type="molecule type" value="Genomic_DNA"/>
</dbReference>
<reference evidence="1" key="1">
    <citation type="submission" date="2022-12" db="EMBL/GenBank/DDBJ databases">
        <title>Draft genome assemblies for two species of Escallonia (Escalloniales).</title>
        <authorList>
            <person name="Chanderbali A."/>
            <person name="Dervinis C."/>
            <person name="Anghel I."/>
            <person name="Soltis D."/>
            <person name="Soltis P."/>
            <person name="Zapata F."/>
        </authorList>
    </citation>
    <scope>NUCLEOTIDE SEQUENCE</scope>
    <source>
        <strain evidence="1">UCBG92.1500</strain>
        <tissue evidence="1">Leaf</tissue>
    </source>
</reference>
<dbReference type="Proteomes" id="UP001187471">
    <property type="component" value="Unassembled WGS sequence"/>
</dbReference>
<name>A0AA88UF57_9ASTE</name>
<dbReference type="AlphaFoldDB" id="A0AA88UF57"/>
<dbReference type="PANTHER" id="PTHR35317:SF35">
    <property type="entry name" value="DUF4219 DOMAIN-CONTAINING PROTEIN"/>
    <property type="match status" value="1"/>
</dbReference>
<protein>
    <submittedName>
        <fullName evidence="1">Uncharacterized protein</fullName>
    </submittedName>
</protein>
<keyword evidence="2" id="KW-1185">Reference proteome</keyword>
<evidence type="ECO:0000313" key="1">
    <source>
        <dbReference type="EMBL" id="KAK2982589.1"/>
    </source>
</evidence>
<comment type="caution">
    <text evidence="1">The sequence shown here is derived from an EMBL/GenBank/DDBJ whole genome shotgun (WGS) entry which is preliminary data.</text>
</comment>